<reference evidence="9" key="2">
    <citation type="submission" date="2020-09" db="EMBL/GenBank/DDBJ databases">
        <authorList>
            <person name="Sun Q."/>
            <person name="Zhou Y."/>
        </authorList>
    </citation>
    <scope>NUCLEOTIDE SEQUENCE</scope>
    <source>
        <strain evidence="9">CGMCC 1.12160</strain>
    </source>
</reference>
<evidence type="ECO:0000313" key="9">
    <source>
        <dbReference type="EMBL" id="GGF60786.1"/>
    </source>
</evidence>
<dbReference type="GO" id="GO:0033214">
    <property type="term" value="P:siderophore-iron import into cell"/>
    <property type="evidence" value="ECO:0007669"/>
    <property type="project" value="TreeGrafter"/>
</dbReference>
<dbReference type="PANTHER" id="PTHR30472:SF24">
    <property type="entry name" value="FERRIC ENTEROBACTIN TRANSPORT SYSTEM PERMEASE PROTEIN FEPG"/>
    <property type="match status" value="1"/>
</dbReference>
<dbReference type="AlphaFoldDB" id="A0A917BY41"/>
<keyword evidence="5 8" id="KW-0812">Transmembrane</keyword>
<feature type="transmembrane region" description="Helical" evidence="8">
    <location>
        <begin position="33"/>
        <end position="50"/>
    </location>
</feature>
<evidence type="ECO:0000256" key="7">
    <source>
        <dbReference type="ARBA" id="ARBA00023136"/>
    </source>
</evidence>
<proteinExistence type="inferred from homology"/>
<evidence type="ECO:0000256" key="6">
    <source>
        <dbReference type="ARBA" id="ARBA00022989"/>
    </source>
</evidence>
<keyword evidence="3" id="KW-0813">Transport</keyword>
<dbReference type="GO" id="GO:0022857">
    <property type="term" value="F:transmembrane transporter activity"/>
    <property type="evidence" value="ECO:0007669"/>
    <property type="project" value="InterPro"/>
</dbReference>
<organism evidence="9 10">
    <name type="scientific">Ornithinimicrobium tianjinense</name>
    <dbReference type="NCBI Taxonomy" id="1195761"/>
    <lineage>
        <taxon>Bacteria</taxon>
        <taxon>Bacillati</taxon>
        <taxon>Actinomycetota</taxon>
        <taxon>Actinomycetes</taxon>
        <taxon>Micrococcales</taxon>
        <taxon>Ornithinimicrobiaceae</taxon>
        <taxon>Ornithinimicrobium</taxon>
    </lineage>
</organism>
<comment type="caution">
    <text evidence="9">The sequence shown here is derived from an EMBL/GenBank/DDBJ whole genome shotgun (WGS) entry which is preliminary data.</text>
</comment>
<evidence type="ECO:0000313" key="10">
    <source>
        <dbReference type="Proteomes" id="UP000605670"/>
    </source>
</evidence>
<dbReference type="SUPFAM" id="SSF81345">
    <property type="entry name" value="ABC transporter involved in vitamin B12 uptake, BtuC"/>
    <property type="match status" value="1"/>
</dbReference>
<evidence type="ECO:0000256" key="8">
    <source>
        <dbReference type="SAM" id="Phobius"/>
    </source>
</evidence>
<feature type="transmembrane region" description="Helical" evidence="8">
    <location>
        <begin position="116"/>
        <end position="134"/>
    </location>
</feature>
<evidence type="ECO:0000256" key="2">
    <source>
        <dbReference type="ARBA" id="ARBA00007935"/>
    </source>
</evidence>
<dbReference type="Proteomes" id="UP000605670">
    <property type="component" value="Unassembled WGS sequence"/>
</dbReference>
<reference evidence="9" key="1">
    <citation type="journal article" date="2014" name="Int. J. Syst. Evol. Microbiol.">
        <title>Complete genome sequence of Corynebacterium casei LMG S-19264T (=DSM 44701T), isolated from a smear-ripened cheese.</title>
        <authorList>
            <consortium name="US DOE Joint Genome Institute (JGI-PGF)"/>
            <person name="Walter F."/>
            <person name="Albersmeier A."/>
            <person name="Kalinowski J."/>
            <person name="Ruckert C."/>
        </authorList>
    </citation>
    <scope>NUCLEOTIDE SEQUENCE</scope>
    <source>
        <strain evidence="9">CGMCC 1.12160</strain>
    </source>
</reference>
<name>A0A917BY41_9MICO</name>
<feature type="transmembrane region" description="Helical" evidence="8">
    <location>
        <begin position="331"/>
        <end position="350"/>
    </location>
</feature>
<keyword evidence="6 8" id="KW-1133">Transmembrane helix</keyword>
<feature type="transmembrane region" description="Helical" evidence="8">
    <location>
        <begin position="265"/>
        <end position="291"/>
    </location>
</feature>
<dbReference type="RefSeq" id="WP_229735351.1">
    <property type="nucleotide sequence ID" value="NZ_BAABKH010000008.1"/>
</dbReference>
<feature type="transmembrane region" description="Helical" evidence="8">
    <location>
        <begin position="174"/>
        <end position="194"/>
    </location>
</feature>
<feature type="transmembrane region" description="Helical" evidence="8">
    <location>
        <begin position="86"/>
        <end position="104"/>
    </location>
</feature>
<feature type="transmembrane region" description="Helical" evidence="8">
    <location>
        <begin position="141"/>
        <end position="162"/>
    </location>
</feature>
<feature type="transmembrane region" description="Helical" evidence="8">
    <location>
        <begin position="206"/>
        <end position="235"/>
    </location>
</feature>
<keyword evidence="10" id="KW-1185">Reference proteome</keyword>
<evidence type="ECO:0000256" key="3">
    <source>
        <dbReference type="ARBA" id="ARBA00022448"/>
    </source>
</evidence>
<sequence length="356" mass="35445">MTLTTSAGAPAALAVGAVRSARRAAASRPRRVLLGLVLALVGAVLVRTLLGDYTITAADAVRILVGADGVPRGAEFVLMESKLPRALVGVLAGLALGAGGATFQLMARNPLASPDVLGLTMGASAAAVLTLVVLGGSGTAVAVAALLGAAAVALALILLSGGRTGSTAAAPTRMILVGVALSAMLTSVVHWVLLRADVYRAHEAMVWLTGSLAGATWPQIGLLALVVAVALPLLLATSAQLHLVELGDDLAHGVGAPPRPVRARALALVVVLVAATTAVCGPVAFVAFLAGPTARRLLGGRSSIAASALVGAVVVVLADHLAAYAIPEVNLPVGVVTGLVGAPFLLWLLTRERSTS</sequence>
<gene>
    <name evidence="9" type="ORF">GCM10011366_30800</name>
</gene>
<keyword evidence="4" id="KW-1003">Cell membrane</keyword>
<protein>
    <submittedName>
        <fullName evidence="9">Enterobactin ABC transporter permease</fullName>
    </submittedName>
</protein>
<dbReference type="GO" id="GO:0005886">
    <property type="term" value="C:plasma membrane"/>
    <property type="evidence" value="ECO:0007669"/>
    <property type="project" value="UniProtKB-SubCell"/>
</dbReference>
<dbReference type="EMBL" id="BMEM01000009">
    <property type="protein sequence ID" value="GGF60786.1"/>
    <property type="molecule type" value="Genomic_DNA"/>
</dbReference>
<evidence type="ECO:0000256" key="1">
    <source>
        <dbReference type="ARBA" id="ARBA00004651"/>
    </source>
</evidence>
<keyword evidence="7 8" id="KW-0472">Membrane</keyword>
<dbReference type="Gene3D" id="1.10.3470.10">
    <property type="entry name" value="ABC transporter involved in vitamin B12 uptake, BtuC"/>
    <property type="match status" value="1"/>
</dbReference>
<comment type="subcellular location">
    <subcellularLocation>
        <location evidence="1">Cell membrane</location>
        <topology evidence="1">Multi-pass membrane protein</topology>
    </subcellularLocation>
</comment>
<comment type="similarity">
    <text evidence="2">Belongs to the binding-protein-dependent transport system permease family. FecCD subfamily.</text>
</comment>
<dbReference type="Pfam" id="PF01032">
    <property type="entry name" value="FecCD"/>
    <property type="match status" value="1"/>
</dbReference>
<dbReference type="InterPro" id="IPR037294">
    <property type="entry name" value="ABC_BtuC-like"/>
</dbReference>
<evidence type="ECO:0000256" key="5">
    <source>
        <dbReference type="ARBA" id="ARBA00022692"/>
    </source>
</evidence>
<feature type="transmembrane region" description="Helical" evidence="8">
    <location>
        <begin position="303"/>
        <end position="325"/>
    </location>
</feature>
<dbReference type="InterPro" id="IPR000522">
    <property type="entry name" value="ABC_transptr_permease_BtuC"/>
</dbReference>
<evidence type="ECO:0000256" key="4">
    <source>
        <dbReference type="ARBA" id="ARBA00022475"/>
    </source>
</evidence>
<accession>A0A917BY41</accession>
<dbReference type="PANTHER" id="PTHR30472">
    <property type="entry name" value="FERRIC ENTEROBACTIN TRANSPORT SYSTEM PERMEASE PROTEIN"/>
    <property type="match status" value="1"/>
</dbReference>